<accession>A0ABN8JB29</accession>
<dbReference type="Proteomes" id="UP001152604">
    <property type="component" value="Unassembled WGS sequence"/>
</dbReference>
<reference evidence="1" key="1">
    <citation type="submission" date="2022-03" db="EMBL/GenBank/DDBJ databases">
        <authorList>
            <person name="Brunel B."/>
        </authorList>
    </citation>
    <scope>NUCLEOTIDE SEQUENCE</scope>
    <source>
        <strain evidence="1">STM4922sample</strain>
    </source>
</reference>
<evidence type="ECO:0008006" key="3">
    <source>
        <dbReference type="Google" id="ProtNLM"/>
    </source>
</evidence>
<keyword evidence="2" id="KW-1185">Reference proteome</keyword>
<organism evidence="1 2">
    <name type="scientific">Mesorhizobium ventifaucium</name>
    <dbReference type="NCBI Taxonomy" id="666020"/>
    <lineage>
        <taxon>Bacteria</taxon>
        <taxon>Pseudomonadati</taxon>
        <taxon>Pseudomonadota</taxon>
        <taxon>Alphaproteobacteria</taxon>
        <taxon>Hyphomicrobiales</taxon>
        <taxon>Phyllobacteriaceae</taxon>
        <taxon>Mesorhizobium</taxon>
    </lineage>
</organism>
<dbReference type="EMBL" id="CAKXZS010000001">
    <property type="protein sequence ID" value="CAH2394267.1"/>
    <property type="molecule type" value="Genomic_DNA"/>
</dbReference>
<evidence type="ECO:0000313" key="1">
    <source>
        <dbReference type="EMBL" id="CAH2394267.1"/>
    </source>
</evidence>
<gene>
    <name evidence="1" type="ORF">MES4922_10180</name>
</gene>
<protein>
    <recommendedName>
        <fullName evidence="3">DUF2934 domain-containing protein</fullName>
    </recommendedName>
</protein>
<evidence type="ECO:0000313" key="2">
    <source>
        <dbReference type="Proteomes" id="UP001152604"/>
    </source>
</evidence>
<name>A0ABN8JB29_9HYPH</name>
<sequence>MPAHAYRAVIEARGYDDIDPENVWDEWQLARKSLEAEN</sequence>
<proteinExistence type="predicted"/>
<comment type="caution">
    <text evidence="1">The sequence shown here is derived from an EMBL/GenBank/DDBJ whole genome shotgun (WGS) entry which is preliminary data.</text>
</comment>